<evidence type="ECO:0000256" key="2">
    <source>
        <dbReference type="ARBA" id="ARBA00022519"/>
    </source>
</evidence>
<evidence type="ECO:0000256" key="3">
    <source>
        <dbReference type="ARBA" id="ARBA00023224"/>
    </source>
</evidence>
<dbReference type="PROSITE" id="PS50885">
    <property type="entry name" value="HAMP"/>
    <property type="match status" value="1"/>
</dbReference>
<dbReference type="KEGG" id="dba:Dbac_0026"/>
<name>C7LSE2_DESBD</name>
<feature type="transmembrane region" description="Helical" evidence="6">
    <location>
        <begin position="319"/>
        <end position="342"/>
    </location>
</feature>
<dbReference type="EMBL" id="CP001629">
    <property type="protein sequence ID" value="ACU88156.1"/>
    <property type="molecule type" value="Genomic_DNA"/>
</dbReference>
<accession>C7LSE2</accession>
<dbReference type="PANTHER" id="PTHR32089:SF112">
    <property type="entry name" value="LYSOZYME-LIKE PROTEIN-RELATED"/>
    <property type="match status" value="1"/>
</dbReference>
<evidence type="ECO:0000256" key="1">
    <source>
        <dbReference type="ARBA" id="ARBA00004429"/>
    </source>
</evidence>
<dbReference type="InterPro" id="IPR000727">
    <property type="entry name" value="T_SNARE_dom"/>
</dbReference>
<evidence type="ECO:0000256" key="4">
    <source>
        <dbReference type="ARBA" id="ARBA00029447"/>
    </source>
</evidence>
<dbReference type="RefSeq" id="WP_012805241.1">
    <property type="nucleotide sequence ID" value="NC_013173.1"/>
</dbReference>
<keyword evidence="11" id="KW-1185">Reference proteome</keyword>
<protein>
    <submittedName>
        <fullName evidence="10">Methyl-accepting chemotaxis sensory transducer</fullName>
    </submittedName>
</protein>
<keyword evidence="2" id="KW-0997">Cell inner membrane</keyword>
<dbReference type="SMART" id="SM00283">
    <property type="entry name" value="MA"/>
    <property type="match status" value="1"/>
</dbReference>
<evidence type="ECO:0000256" key="6">
    <source>
        <dbReference type="SAM" id="Phobius"/>
    </source>
</evidence>
<keyword evidence="2" id="KW-1003">Cell membrane</keyword>
<dbReference type="HOGENOM" id="CLU_000445_107_12_7"/>
<dbReference type="CDD" id="cd06225">
    <property type="entry name" value="HAMP"/>
    <property type="match status" value="1"/>
</dbReference>
<evidence type="ECO:0000259" key="9">
    <source>
        <dbReference type="PROSITE" id="PS50885"/>
    </source>
</evidence>
<dbReference type="PANTHER" id="PTHR32089">
    <property type="entry name" value="METHYL-ACCEPTING CHEMOTAXIS PROTEIN MCPB"/>
    <property type="match status" value="1"/>
</dbReference>
<evidence type="ECO:0000313" key="10">
    <source>
        <dbReference type="EMBL" id="ACU88156.1"/>
    </source>
</evidence>
<proteinExistence type="inferred from homology"/>
<dbReference type="Pfam" id="PF17201">
    <property type="entry name" value="Cache_3-Cache_2"/>
    <property type="match status" value="1"/>
</dbReference>
<feature type="domain" description="T-SNARE coiled-coil homology" evidence="8">
    <location>
        <begin position="573"/>
        <end position="635"/>
    </location>
</feature>
<dbReference type="OrthoDB" id="9816383at2"/>
<organism evidence="10 11">
    <name type="scientific">Desulfomicrobium baculatum (strain DSM 4028 / VKM B-1378 / X)</name>
    <name type="common">Desulfovibrio baculatus</name>
    <dbReference type="NCBI Taxonomy" id="525897"/>
    <lineage>
        <taxon>Bacteria</taxon>
        <taxon>Pseudomonadati</taxon>
        <taxon>Thermodesulfobacteriota</taxon>
        <taxon>Desulfovibrionia</taxon>
        <taxon>Desulfovibrionales</taxon>
        <taxon>Desulfomicrobiaceae</taxon>
        <taxon>Desulfomicrobium</taxon>
    </lineage>
</organism>
<comment type="similarity">
    <text evidence="4">Belongs to the methyl-accepting chemotaxis (MCP) protein family.</text>
</comment>
<feature type="domain" description="Methyl-accepting transducer" evidence="7">
    <location>
        <begin position="414"/>
        <end position="650"/>
    </location>
</feature>
<comment type="subcellular location">
    <subcellularLocation>
        <location evidence="1">Cell inner membrane</location>
        <topology evidence="1">Multi-pass membrane protein</topology>
    </subcellularLocation>
</comment>
<dbReference type="AlphaFoldDB" id="C7LSE2"/>
<dbReference type="PROSITE" id="PS50192">
    <property type="entry name" value="T_SNARE"/>
    <property type="match status" value="1"/>
</dbReference>
<feature type="transmembrane region" description="Helical" evidence="6">
    <location>
        <begin position="13"/>
        <end position="36"/>
    </location>
</feature>
<gene>
    <name evidence="10" type="ordered locus">Dbac_0026</name>
</gene>
<keyword evidence="6" id="KW-1133">Transmembrane helix</keyword>
<dbReference type="GO" id="GO:0005886">
    <property type="term" value="C:plasma membrane"/>
    <property type="evidence" value="ECO:0007669"/>
    <property type="project" value="UniProtKB-SubCell"/>
</dbReference>
<feature type="domain" description="HAMP" evidence="9">
    <location>
        <begin position="343"/>
        <end position="395"/>
    </location>
</feature>
<dbReference type="Proteomes" id="UP000002216">
    <property type="component" value="Chromosome"/>
</dbReference>
<dbReference type="InterPro" id="IPR033462">
    <property type="entry name" value="Cache_3-Cache_2"/>
</dbReference>
<reference evidence="10 11" key="1">
    <citation type="journal article" date="2009" name="Stand. Genomic Sci.">
        <title>Complete genome sequence of Desulfomicrobium baculatum type strain (X).</title>
        <authorList>
            <person name="Copeland A."/>
            <person name="Spring S."/>
            <person name="Goker M."/>
            <person name="Schneider S."/>
            <person name="Lapidus A."/>
            <person name="Del Rio T.G."/>
            <person name="Tice H."/>
            <person name="Cheng J.F."/>
            <person name="Chen F."/>
            <person name="Nolan M."/>
            <person name="Bruce D."/>
            <person name="Goodwin L."/>
            <person name="Pitluck S."/>
            <person name="Ivanova N."/>
            <person name="Mavrommatis K."/>
            <person name="Ovchinnikova G."/>
            <person name="Pati A."/>
            <person name="Chen A."/>
            <person name="Palaniappan K."/>
            <person name="Land M."/>
            <person name="Hauser L."/>
            <person name="Chang Y.J."/>
            <person name="Jeffries C.C."/>
            <person name="Meincke L."/>
            <person name="Sims D."/>
            <person name="Brettin T."/>
            <person name="Detter J.C."/>
            <person name="Han C."/>
            <person name="Chain P."/>
            <person name="Bristow J."/>
            <person name="Eisen J.A."/>
            <person name="Markowitz V."/>
            <person name="Hugenholtz P."/>
            <person name="Kyrpides N.C."/>
            <person name="Klenk H.P."/>
            <person name="Lucas S."/>
        </authorList>
    </citation>
    <scope>NUCLEOTIDE SEQUENCE [LARGE SCALE GENOMIC DNA]</scope>
    <source>
        <strain evidence="11">DSM 4028 / VKM B-1378 / X</strain>
    </source>
</reference>
<dbReference type="STRING" id="525897.Dbac_0026"/>
<dbReference type="InterPro" id="IPR029151">
    <property type="entry name" value="Sensor-like_sf"/>
</dbReference>
<keyword evidence="6" id="KW-0472">Membrane</keyword>
<dbReference type="InterPro" id="IPR003660">
    <property type="entry name" value="HAMP_dom"/>
</dbReference>
<sequence>MFNTQSIKFTTKLFTGILSILILSLVSVIAVTNILVKDGLESLGRDALENINNSVFASLETQNSLLLEKLVGDMTILEGELDRYGSFDLDPSYMLDRTIINQVSKESEQVSIPRLMLDGTVMNGNTGIVDKVQYMTGGVTTIFQVMEDKLLRVSTNVRINETDRAVDTYIPADSPVYKTVMSGETYTGRAFVVDDWYVTSYKPVYNADDKIVAVLFVGRKILTPQLREMLTTIKAGGAGYFFVYNSKGEVLIHPSLEGKNIFEVPGIDEFFRNHKGGFLDYEWNGEHKITYTRHFEPWDWHLAVGLSDAQMIRGLDKEIITKCIFVGIGVMLLGVLIAVLLIRSIARPLNQLAGKSLQVAEGDYTIAFTHPAKDAIGHLSDALNTMVARTKDMLGEINTATQSLATASTQLSAISSQMTEGSAQTAHMATTVSNAAEEVSGNMNSVSAAMEQASMNMTTVASAAEEMSATIQEIAQNSERAKNTTTNAVSKAKAASGRVDELGAAAKEISLVTSTITAISSQTNLLALNATIEAARAGEAGRGFAVVANEIKELAQQTAKATEDIRERITGIQSVTTQTVGDISDITGVIAEMNEIVGTIAAAVEEQSVTTRDIAENVGQASTGITEINSNVATSSSMTHSISTDIEKVRSASDEMTASSQTVQQSAMELSELAERLRDQVSRFKI</sequence>
<evidence type="ECO:0000259" key="7">
    <source>
        <dbReference type="PROSITE" id="PS50111"/>
    </source>
</evidence>
<keyword evidence="6" id="KW-0812">Transmembrane</keyword>
<dbReference type="SUPFAM" id="SSF103190">
    <property type="entry name" value="Sensory domain-like"/>
    <property type="match status" value="1"/>
</dbReference>
<dbReference type="SMART" id="SM00304">
    <property type="entry name" value="HAMP"/>
    <property type="match status" value="1"/>
</dbReference>
<dbReference type="eggNOG" id="COG0840">
    <property type="taxonomic scope" value="Bacteria"/>
</dbReference>
<dbReference type="Pfam" id="PF00015">
    <property type="entry name" value="MCPsignal"/>
    <property type="match status" value="1"/>
</dbReference>
<dbReference type="InterPro" id="IPR004089">
    <property type="entry name" value="MCPsignal_dom"/>
</dbReference>
<dbReference type="Gene3D" id="3.30.450.20">
    <property type="entry name" value="PAS domain"/>
    <property type="match status" value="1"/>
</dbReference>
<dbReference type="SUPFAM" id="SSF58104">
    <property type="entry name" value="Methyl-accepting chemotaxis protein (MCP) signaling domain"/>
    <property type="match status" value="1"/>
</dbReference>
<evidence type="ECO:0000256" key="5">
    <source>
        <dbReference type="PROSITE-ProRule" id="PRU00284"/>
    </source>
</evidence>
<dbReference type="Pfam" id="PF00672">
    <property type="entry name" value="HAMP"/>
    <property type="match status" value="1"/>
</dbReference>
<keyword evidence="3 5" id="KW-0807">Transducer</keyword>
<dbReference type="Gene3D" id="1.10.287.950">
    <property type="entry name" value="Methyl-accepting chemotaxis protein"/>
    <property type="match status" value="1"/>
</dbReference>
<dbReference type="CDD" id="cd12912">
    <property type="entry name" value="PDC2_MCP_like"/>
    <property type="match status" value="1"/>
</dbReference>
<dbReference type="PROSITE" id="PS50111">
    <property type="entry name" value="CHEMOTAXIS_TRANSDUC_2"/>
    <property type="match status" value="1"/>
</dbReference>
<evidence type="ECO:0000313" key="11">
    <source>
        <dbReference type="Proteomes" id="UP000002216"/>
    </source>
</evidence>
<evidence type="ECO:0000259" key="8">
    <source>
        <dbReference type="PROSITE" id="PS50192"/>
    </source>
</evidence>
<dbReference type="GO" id="GO:0007165">
    <property type="term" value="P:signal transduction"/>
    <property type="evidence" value="ECO:0007669"/>
    <property type="project" value="UniProtKB-KW"/>
</dbReference>